<keyword evidence="2" id="KW-1185">Reference proteome</keyword>
<dbReference type="RefSeq" id="WP_321549879.1">
    <property type="nucleotide sequence ID" value="NZ_JAXIVS010000013.1"/>
</dbReference>
<sequence>MNSLSVNGLSVNGLSVNGLSVNGLSVNGLATSTFVSWFEANAPAHDEVMRYLVRCAVPAGEVRTYTSSTTGLTYAWQGGLGVAPAWAQGTPATVAEQQVVSACLAAHVNTYGYHIPISITGLKGNAQPLSFSKDEDRAYVIREACFFGNLFTGEGIYAANDQSEMAEYLSSPRRCGWSHQQSGLDPACPAIVRAGTCAQLGCKQSKNSPYYSECTYNGITYRPLTTRIRNTDIYVCGDGVCQVTESCGTGMAMDNCMDCGPCSQP</sequence>
<accession>A0ABU5HCH5</accession>
<organism evidence="1 2">
    <name type="scientific">Hyalangium rubrum</name>
    <dbReference type="NCBI Taxonomy" id="3103134"/>
    <lineage>
        <taxon>Bacteria</taxon>
        <taxon>Pseudomonadati</taxon>
        <taxon>Myxococcota</taxon>
        <taxon>Myxococcia</taxon>
        <taxon>Myxococcales</taxon>
        <taxon>Cystobacterineae</taxon>
        <taxon>Archangiaceae</taxon>
        <taxon>Hyalangium</taxon>
    </lineage>
</organism>
<evidence type="ECO:0000313" key="2">
    <source>
        <dbReference type="Proteomes" id="UP001291309"/>
    </source>
</evidence>
<dbReference type="EMBL" id="JAXIVS010000013">
    <property type="protein sequence ID" value="MDY7231171.1"/>
    <property type="molecule type" value="Genomic_DNA"/>
</dbReference>
<protein>
    <submittedName>
        <fullName evidence="1">Uncharacterized protein</fullName>
    </submittedName>
</protein>
<comment type="caution">
    <text evidence="1">The sequence shown here is derived from an EMBL/GenBank/DDBJ whole genome shotgun (WGS) entry which is preliminary data.</text>
</comment>
<proteinExistence type="predicted"/>
<name>A0ABU5HCH5_9BACT</name>
<reference evidence="1 2" key="1">
    <citation type="submission" date="2023-12" db="EMBL/GenBank/DDBJ databases">
        <title>the genome sequence of Hyalangium sp. s54d21.</title>
        <authorList>
            <person name="Zhang X."/>
        </authorList>
    </citation>
    <scope>NUCLEOTIDE SEQUENCE [LARGE SCALE GENOMIC DNA]</scope>
    <source>
        <strain evidence="2">s54d21</strain>
    </source>
</reference>
<gene>
    <name evidence="1" type="ORF">SYV04_32580</name>
</gene>
<dbReference type="Proteomes" id="UP001291309">
    <property type="component" value="Unassembled WGS sequence"/>
</dbReference>
<evidence type="ECO:0000313" key="1">
    <source>
        <dbReference type="EMBL" id="MDY7231171.1"/>
    </source>
</evidence>